<comment type="caution">
    <text evidence="3">The sequence shown here is derived from an EMBL/GenBank/DDBJ whole genome shotgun (WGS) entry which is preliminary data.</text>
</comment>
<keyword evidence="2" id="KW-1133">Transmembrane helix</keyword>
<evidence type="ECO:0000313" key="4">
    <source>
        <dbReference type="Proteomes" id="UP001285441"/>
    </source>
</evidence>
<protein>
    <recommendedName>
        <fullName evidence="5">MARVEL domain-containing protein</fullName>
    </recommendedName>
</protein>
<feature type="compositionally biased region" description="Low complexity" evidence="1">
    <location>
        <begin position="349"/>
        <end position="386"/>
    </location>
</feature>
<feature type="region of interest" description="Disordered" evidence="1">
    <location>
        <begin position="1"/>
        <end position="53"/>
    </location>
</feature>
<dbReference type="AlphaFoldDB" id="A0AAE0NWS6"/>
<evidence type="ECO:0008006" key="5">
    <source>
        <dbReference type="Google" id="ProtNLM"/>
    </source>
</evidence>
<organism evidence="3 4">
    <name type="scientific">Podospora didyma</name>
    <dbReference type="NCBI Taxonomy" id="330526"/>
    <lineage>
        <taxon>Eukaryota</taxon>
        <taxon>Fungi</taxon>
        <taxon>Dikarya</taxon>
        <taxon>Ascomycota</taxon>
        <taxon>Pezizomycotina</taxon>
        <taxon>Sordariomycetes</taxon>
        <taxon>Sordariomycetidae</taxon>
        <taxon>Sordariales</taxon>
        <taxon>Podosporaceae</taxon>
        <taxon>Podospora</taxon>
    </lineage>
</organism>
<evidence type="ECO:0000313" key="3">
    <source>
        <dbReference type="EMBL" id="KAK3389188.1"/>
    </source>
</evidence>
<name>A0AAE0NWS6_9PEZI</name>
<feature type="compositionally biased region" description="Polar residues" evidence="1">
    <location>
        <begin position="328"/>
        <end position="337"/>
    </location>
</feature>
<feature type="compositionally biased region" description="Pro residues" evidence="1">
    <location>
        <begin position="29"/>
        <end position="44"/>
    </location>
</feature>
<keyword evidence="2" id="KW-0472">Membrane</keyword>
<accession>A0AAE0NWS6</accession>
<reference evidence="3" key="2">
    <citation type="submission" date="2023-06" db="EMBL/GenBank/DDBJ databases">
        <authorList>
            <consortium name="Lawrence Berkeley National Laboratory"/>
            <person name="Haridas S."/>
            <person name="Hensen N."/>
            <person name="Bonometti L."/>
            <person name="Westerberg I."/>
            <person name="Brannstrom I.O."/>
            <person name="Guillou S."/>
            <person name="Cros-Aarteil S."/>
            <person name="Calhoun S."/>
            <person name="Kuo A."/>
            <person name="Mondo S."/>
            <person name="Pangilinan J."/>
            <person name="Riley R."/>
            <person name="LaButti K."/>
            <person name="Andreopoulos B."/>
            <person name="Lipzen A."/>
            <person name="Chen C."/>
            <person name="Yanf M."/>
            <person name="Daum C."/>
            <person name="Ng V."/>
            <person name="Clum A."/>
            <person name="Steindorff A."/>
            <person name="Ohm R."/>
            <person name="Martin F."/>
            <person name="Silar P."/>
            <person name="Natvig D."/>
            <person name="Lalanne C."/>
            <person name="Gautier V."/>
            <person name="Ament-velasquez S.L."/>
            <person name="Kruys A."/>
            <person name="Hutchinson M.I."/>
            <person name="Powell A.J."/>
            <person name="Barry K."/>
            <person name="Miller A.N."/>
            <person name="Grigoriev I.V."/>
            <person name="Debuchy R."/>
            <person name="Gladieux P."/>
            <person name="Thoren M.H."/>
            <person name="Johannesson H."/>
        </authorList>
    </citation>
    <scope>NUCLEOTIDE SEQUENCE</scope>
    <source>
        <strain evidence="3">CBS 232.78</strain>
    </source>
</reference>
<sequence>MATTDAPVSPESVPATVESEAQQLKHDPTPPAAPPKPNPNPPLPTRREHQAVQQPYYDVVSEKPPVGVVGPEGPPPPVISRECQMIKLGLATVSLMASTVLFAVGLALGLKTAPYRDNPFVVPEIILALCAAGIAILGITLDFLIQWLTKERRPIAPGYHVAIHLLVWLVALVAAAVTGVGQSPDAATYRYYSGRYITDLSRDMNLEQILLGFDCLLLFIHLILFCRACVETSRENATKPKMIYVRVAAPVGGPYAWDDQQNAALQQAALQHGMRYPNEEFHAFYAPVAPVAPNRNSSLSNQRVPYEYYAPIRPAHKQSNDYPLWDNRGTNLVPSQNRRSKRDSHSERQAQSQRQSQAMPQPQESAPVAPMPTTSSPAAAVPAGSA</sequence>
<feature type="transmembrane region" description="Helical" evidence="2">
    <location>
        <begin position="209"/>
        <end position="230"/>
    </location>
</feature>
<feature type="region of interest" description="Disordered" evidence="1">
    <location>
        <begin position="319"/>
        <end position="386"/>
    </location>
</feature>
<dbReference type="EMBL" id="JAULSW010000002">
    <property type="protein sequence ID" value="KAK3389188.1"/>
    <property type="molecule type" value="Genomic_DNA"/>
</dbReference>
<keyword evidence="2" id="KW-0812">Transmembrane</keyword>
<feature type="transmembrane region" description="Helical" evidence="2">
    <location>
        <begin position="125"/>
        <end position="149"/>
    </location>
</feature>
<feature type="transmembrane region" description="Helical" evidence="2">
    <location>
        <begin position="88"/>
        <end position="110"/>
    </location>
</feature>
<feature type="transmembrane region" description="Helical" evidence="2">
    <location>
        <begin position="161"/>
        <end position="181"/>
    </location>
</feature>
<evidence type="ECO:0000256" key="1">
    <source>
        <dbReference type="SAM" id="MobiDB-lite"/>
    </source>
</evidence>
<keyword evidence="4" id="KW-1185">Reference proteome</keyword>
<proteinExistence type="predicted"/>
<dbReference type="Proteomes" id="UP001285441">
    <property type="component" value="Unassembled WGS sequence"/>
</dbReference>
<reference evidence="3" key="1">
    <citation type="journal article" date="2023" name="Mol. Phylogenet. Evol.">
        <title>Genome-scale phylogeny and comparative genomics of the fungal order Sordariales.</title>
        <authorList>
            <person name="Hensen N."/>
            <person name="Bonometti L."/>
            <person name="Westerberg I."/>
            <person name="Brannstrom I.O."/>
            <person name="Guillou S."/>
            <person name="Cros-Aarteil S."/>
            <person name="Calhoun S."/>
            <person name="Haridas S."/>
            <person name="Kuo A."/>
            <person name="Mondo S."/>
            <person name="Pangilinan J."/>
            <person name="Riley R."/>
            <person name="LaButti K."/>
            <person name="Andreopoulos B."/>
            <person name="Lipzen A."/>
            <person name="Chen C."/>
            <person name="Yan M."/>
            <person name="Daum C."/>
            <person name="Ng V."/>
            <person name="Clum A."/>
            <person name="Steindorff A."/>
            <person name="Ohm R.A."/>
            <person name="Martin F."/>
            <person name="Silar P."/>
            <person name="Natvig D.O."/>
            <person name="Lalanne C."/>
            <person name="Gautier V."/>
            <person name="Ament-Velasquez S.L."/>
            <person name="Kruys A."/>
            <person name="Hutchinson M.I."/>
            <person name="Powell A.J."/>
            <person name="Barry K."/>
            <person name="Miller A.N."/>
            <person name="Grigoriev I.V."/>
            <person name="Debuchy R."/>
            <person name="Gladieux P."/>
            <person name="Hiltunen Thoren M."/>
            <person name="Johannesson H."/>
        </authorList>
    </citation>
    <scope>NUCLEOTIDE SEQUENCE</scope>
    <source>
        <strain evidence="3">CBS 232.78</strain>
    </source>
</reference>
<evidence type="ECO:0000256" key="2">
    <source>
        <dbReference type="SAM" id="Phobius"/>
    </source>
</evidence>
<gene>
    <name evidence="3" type="ORF">B0H63DRAFT_95490</name>
</gene>